<comment type="similarity">
    <text evidence="1">Belongs to the heat shock protein 90 family.</text>
</comment>
<accession>A0ABN9TGS5</accession>
<evidence type="ECO:0000256" key="2">
    <source>
        <dbReference type="ARBA" id="ARBA00023186"/>
    </source>
</evidence>
<dbReference type="InterPro" id="IPR020568">
    <property type="entry name" value="Ribosomal_Su5_D2-typ_SF"/>
</dbReference>
<dbReference type="Pfam" id="PF00183">
    <property type="entry name" value="HSP90"/>
    <property type="match status" value="1"/>
</dbReference>
<proteinExistence type="inferred from homology"/>
<dbReference type="PANTHER" id="PTHR11528">
    <property type="entry name" value="HEAT SHOCK PROTEIN 90 FAMILY MEMBER"/>
    <property type="match status" value="1"/>
</dbReference>
<evidence type="ECO:0000313" key="4">
    <source>
        <dbReference type="Proteomes" id="UP001189429"/>
    </source>
</evidence>
<name>A0ABN9TGS5_9DINO</name>
<dbReference type="Proteomes" id="UP001189429">
    <property type="component" value="Unassembled WGS sequence"/>
</dbReference>
<comment type="caution">
    <text evidence="3">The sequence shown here is derived from an EMBL/GenBank/DDBJ whole genome shotgun (WGS) entry which is preliminary data.</text>
</comment>
<dbReference type="Gene3D" id="3.40.50.11260">
    <property type="match status" value="1"/>
</dbReference>
<dbReference type="InterPro" id="IPR001404">
    <property type="entry name" value="Hsp90_fam"/>
</dbReference>
<gene>
    <name evidence="3" type="ORF">PCOR1329_LOCUS38982</name>
</gene>
<keyword evidence="4" id="KW-1185">Reference proteome</keyword>
<sequence>MIGFKEYVDRMKAGQTDIYYITAESIAAASSSPSLEALRTKGREVLCMTDPIDEYFVQQLKEFDGKKLKPATTEDLDREDEDENQELEELKTEFEPLAAPSDLADAFVQECENAILDLPMSTTIPASEEIVDAALERWEANTETHSFWQSPDAFWAIKAMVEQTLQLLDSAAEDRSRPRRRQACEG</sequence>
<dbReference type="SUPFAM" id="SSF54211">
    <property type="entry name" value="Ribosomal protein S5 domain 2-like"/>
    <property type="match status" value="1"/>
</dbReference>
<keyword evidence="2" id="KW-0143">Chaperone</keyword>
<dbReference type="EMBL" id="CAUYUJ010014715">
    <property type="protein sequence ID" value="CAK0845076.1"/>
    <property type="molecule type" value="Genomic_DNA"/>
</dbReference>
<evidence type="ECO:0000313" key="3">
    <source>
        <dbReference type="EMBL" id="CAK0845076.1"/>
    </source>
</evidence>
<protein>
    <submittedName>
        <fullName evidence="3">Uncharacterized protein</fullName>
    </submittedName>
</protein>
<reference evidence="3" key="1">
    <citation type="submission" date="2023-10" db="EMBL/GenBank/DDBJ databases">
        <authorList>
            <person name="Chen Y."/>
            <person name="Shah S."/>
            <person name="Dougan E. K."/>
            <person name="Thang M."/>
            <person name="Chan C."/>
        </authorList>
    </citation>
    <scope>NUCLEOTIDE SEQUENCE [LARGE SCALE GENOMIC DNA]</scope>
</reference>
<evidence type="ECO:0000256" key="1">
    <source>
        <dbReference type="ARBA" id="ARBA00008239"/>
    </source>
</evidence>
<organism evidence="3 4">
    <name type="scientific">Prorocentrum cordatum</name>
    <dbReference type="NCBI Taxonomy" id="2364126"/>
    <lineage>
        <taxon>Eukaryota</taxon>
        <taxon>Sar</taxon>
        <taxon>Alveolata</taxon>
        <taxon>Dinophyceae</taxon>
        <taxon>Prorocentrales</taxon>
        <taxon>Prorocentraceae</taxon>
        <taxon>Prorocentrum</taxon>
    </lineage>
</organism>